<protein>
    <submittedName>
        <fullName evidence="4">Alpha/beta hydrolase</fullName>
    </submittedName>
</protein>
<dbReference type="InterPro" id="IPR029058">
    <property type="entry name" value="AB_hydrolase_fold"/>
</dbReference>
<proteinExistence type="inferred from homology"/>
<evidence type="ECO:0000313" key="5">
    <source>
        <dbReference type="Proteomes" id="UP000064137"/>
    </source>
</evidence>
<sequence length="293" mass="31220">MTAQVQELRLELAHVELSARVFGPEDGYPVLALHGWLDNAMTFAQLAPRLHGLRIVALDLPGHGLSAHRPAGVGYAIQDYVLDVLAAARQLGWTRFGLLGHSMGAIVGVIAAAALPDHIERLALIDGLLPYTTPAAEVPEKLGKALLAELELPNRRKPVYATVEEAVAARLKGALTVSREAAELLAERGLMAVPGGYTWRSDPRLRLPSRIRFTPEQAVACLSAVRCPAALVVAAGGLVAPHAEAMRLAREQPCFRLHELPGGHHLHLDDAQGAQAVADCFNAFFAASIGPGE</sequence>
<dbReference type="Proteomes" id="UP000064137">
    <property type="component" value="Chromosome"/>
</dbReference>
<comment type="similarity">
    <text evidence="1">Belongs to the AB hydrolase superfamily.</text>
</comment>
<evidence type="ECO:0000256" key="1">
    <source>
        <dbReference type="ARBA" id="ARBA00008645"/>
    </source>
</evidence>
<evidence type="ECO:0000259" key="3">
    <source>
        <dbReference type="Pfam" id="PF00561"/>
    </source>
</evidence>
<evidence type="ECO:0000256" key="2">
    <source>
        <dbReference type="ARBA" id="ARBA00022801"/>
    </source>
</evidence>
<reference evidence="4 5" key="1">
    <citation type="submission" date="2016-01" db="EMBL/GenBank/DDBJ databases">
        <title>Annotation of Pseudomonas oryzihabitans USDA-ARS-USMARC-56511.</title>
        <authorList>
            <person name="Harhay G.P."/>
            <person name="Harhay D.M."/>
            <person name="Smith T.P.L."/>
            <person name="Bono J.L."/>
            <person name="Heaton M.P."/>
            <person name="Clawson M.L."/>
            <person name="Chitko-Mckown C.G."/>
            <person name="Capik S.F."/>
            <person name="DeDonder K.D."/>
            <person name="Apley M.D."/>
            <person name="Lubbers B.V."/>
            <person name="White B.J."/>
            <person name="Larson R.L."/>
        </authorList>
    </citation>
    <scope>NUCLEOTIDE SEQUENCE [LARGE SCALE GENOMIC DNA]</scope>
    <source>
        <strain evidence="4 5">USDA-ARS-USMARC-56511</strain>
    </source>
</reference>
<dbReference type="AlphaFoldDB" id="A0A0U4P3L6"/>
<dbReference type="SUPFAM" id="SSF53474">
    <property type="entry name" value="alpha/beta-Hydrolases"/>
    <property type="match status" value="1"/>
</dbReference>
<organism evidence="4 5">
    <name type="scientific">Pseudomonas oryzihabitans</name>
    <dbReference type="NCBI Taxonomy" id="47885"/>
    <lineage>
        <taxon>Bacteria</taxon>
        <taxon>Pseudomonadati</taxon>
        <taxon>Pseudomonadota</taxon>
        <taxon>Gammaproteobacteria</taxon>
        <taxon>Pseudomonadales</taxon>
        <taxon>Pseudomonadaceae</taxon>
        <taxon>Pseudomonas</taxon>
    </lineage>
</organism>
<dbReference type="PANTHER" id="PTHR43798:SF14">
    <property type="entry name" value="SERINE HYDROLASE-LIKE PROTEIN DDB_G0286239"/>
    <property type="match status" value="1"/>
</dbReference>
<dbReference type="Gene3D" id="3.40.50.1820">
    <property type="entry name" value="alpha/beta hydrolase"/>
    <property type="match status" value="1"/>
</dbReference>
<dbReference type="KEGG" id="por:APT59_15285"/>
<dbReference type="RefSeq" id="WP_059315635.1">
    <property type="nucleotide sequence ID" value="NZ_CP013987.1"/>
</dbReference>
<name>A0A0U4P3L6_9PSED</name>
<dbReference type="GO" id="GO:0016787">
    <property type="term" value="F:hydrolase activity"/>
    <property type="evidence" value="ECO:0007669"/>
    <property type="project" value="UniProtKB-KW"/>
</dbReference>
<evidence type="ECO:0000313" key="4">
    <source>
        <dbReference type="EMBL" id="ALZ85489.1"/>
    </source>
</evidence>
<keyword evidence="2 4" id="KW-0378">Hydrolase</keyword>
<dbReference type="InterPro" id="IPR050266">
    <property type="entry name" value="AB_hydrolase_sf"/>
</dbReference>
<dbReference type="PANTHER" id="PTHR43798">
    <property type="entry name" value="MONOACYLGLYCEROL LIPASE"/>
    <property type="match status" value="1"/>
</dbReference>
<dbReference type="InterPro" id="IPR000073">
    <property type="entry name" value="AB_hydrolase_1"/>
</dbReference>
<feature type="domain" description="AB hydrolase-1" evidence="3">
    <location>
        <begin position="28"/>
        <end position="269"/>
    </location>
</feature>
<dbReference type="OrthoDB" id="149912at2"/>
<dbReference type="Pfam" id="PF00561">
    <property type="entry name" value="Abhydrolase_1"/>
    <property type="match status" value="1"/>
</dbReference>
<dbReference type="GO" id="GO:0016020">
    <property type="term" value="C:membrane"/>
    <property type="evidence" value="ECO:0007669"/>
    <property type="project" value="TreeGrafter"/>
</dbReference>
<dbReference type="EMBL" id="CP013987">
    <property type="protein sequence ID" value="ALZ85489.1"/>
    <property type="molecule type" value="Genomic_DNA"/>
</dbReference>
<dbReference type="PRINTS" id="PR00111">
    <property type="entry name" value="ABHYDROLASE"/>
</dbReference>
<accession>A0A0U4P3L6</accession>
<gene>
    <name evidence="4" type="ORF">APT59_15285</name>
</gene>